<feature type="compositionally biased region" description="Polar residues" evidence="1">
    <location>
        <begin position="44"/>
        <end position="53"/>
    </location>
</feature>
<dbReference type="GO" id="GO:0005509">
    <property type="term" value="F:calcium ion binding"/>
    <property type="evidence" value="ECO:0007669"/>
    <property type="project" value="TreeGrafter"/>
</dbReference>
<dbReference type="GO" id="GO:0090314">
    <property type="term" value="P:positive regulation of protein targeting to membrane"/>
    <property type="evidence" value="ECO:0007669"/>
    <property type="project" value="TreeGrafter"/>
</dbReference>
<evidence type="ECO:0000313" key="3">
    <source>
        <dbReference type="EMBL" id="VDN13606.1"/>
    </source>
</evidence>
<proteinExistence type="predicted"/>
<dbReference type="OrthoDB" id="419768at2759"/>
<protein>
    <recommendedName>
        <fullName evidence="2">C2 domain-containing protein</fullName>
    </recommendedName>
</protein>
<evidence type="ECO:0000256" key="1">
    <source>
        <dbReference type="SAM" id="MobiDB-lite"/>
    </source>
</evidence>
<dbReference type="GO" id="GO:0031340">
    <property type="term" value="P:positive regulation of vesicle fusion"/>
    <property type="evidence" value="ECO:0007669"/>
    <property type="project" value="TreeGrafter"/>
</dbReference>
<accession>A0A3P7P688</accession>
<dbReference type="Pfam" id="PF23025">
    <property type="entry name" value="YbjQ_2"/>
    <property type="match status" value="1"/>
</dbReference>
<dbReference type="InterPro" id="IPR038983">
    <property type="entry name" value="C2CD5"/>
</dbReference>
<dbReference type="GO" id="GO:0005886">
    <property type="term" value="C:plasma membrane"/>
    <property type="evidence" value="ECO:0007669"/>
    <property type="project" value="TreeGrafter"/>
</dbReference>
<gene>
    <name evidence="3" type="ORF">DILT_LOCUS9437</name>
</gene>
<dbReference type="Proteomes" id="UP000281553">
    <property type="component" value="Unassembled WGS sequence"/>
</dbReference>
<name>A0A3P7P688_DIBLA</name>
<keyword evidence="4" id="KW-1185">Reference proteome</keyword>
<dbReference type="PANTHER" id="PTHR37412">
    <property type="entry name" value="C2 DOMAIN-CONTAINING PROTEIN 5"/>
    <property type="match status" value="1"/>
</dbReference>
<dbReference type="GO" id="GO:0005544">
    <property type="term" value="F:calcium-dependent phospholipid binding"/>
    <property type="evidence" value="ECO:0007669"/>
    <property type="project" value="InterPro"/>
</dbReference>
<evidence type="ECO:0000259" key="2">
    <source>
        <dbReference type="Pfam" id="PF23025"/>
    </source>
</evidence>
<dbReference type="PANTHER" id="PTHR37412:SF2">
    <property type="entry name" value="C2 DOMAIN-CONTAINING PROTEIN 5"/>
    <property type="match status" value="1"/>
</dbReference>
<feature type="non-terminal residue" evidence="3">
    <location>
        <position position="172"/>
    </location>
</feature>
<evidence type="ECO:0000313" key="4">
    <source>
        <dbReference type="Proteomes" id="UP000281553"/>
    </source>
</evidence>
<dbReference type="EMBL" id="UYRU01056838">
    <property type="protein sequence ID" value="VDN13606.1"/>
    <property type="molecule type" value="Genomic_DNA"/>
</dbReference>
<feature type="region of interest" description="Disordered" evidence="1">
    <location>
        <begin position="22"/>
        <end position="53"/>
    </location>
</feature>
<dbReference type="GO" id="GO:0065002">
    <property type="term" value="P:intracellular protein transmembrane transport"/>
    <property type="evidence" value="ECO:0007669"/>
    <property type="project" value="TreeGrafter"/>
</dbReference>
<dbReference type="GO" id="GO:0010828">
    <property type="term" value="P:positive regulation of D-glucose transmembrane transport"/>
    <property type="evidence" value="ECO:0007669"/>
    <property type="project" value="TreeGrafter"/>
</dbReference>
<dbReference type="InterPro" id="IPR056431">
    <property type="entry name" value="C2CD5_YbjQ-rel_dom"/>
</dbReference>
<dbReference type="GO" id="GO:0072659">
    <property type="term" value="P:protein localization to plasma membrane"/>
    <property type="evidence" value="ECO:0007669"/>
    <property type="project" value="TreeGrafter"/>
</dbReference>
<feature type="domain" description="C2" evidence="2">
    <location>
        <begin position="109"/>
        <end position="162"/>
    </location>
</feature>
<sequence>MHAYYSLDLMTNQLLQIVPNRGRERTAVGPGTEVDSAPEDTDQKTSVRNSSPPSDVLARSYSILSTEHFFPAAFCDLDAPLVKLHLSQSFRLSYRRYLLAVSPSNLDDPSVQASWWLELRTEALTHMRHVNCNALVGYREDCAIFEDVCVLSCYATAVHLNPYWVHRPSEAD</sequence>
<dbReference type="AlphaFoldDB" id="A0A3P7P688"/>
<organism evidence="3 4">
    <name type="scientific">Dibothriocephalus latus</name>
    <name type="common">Fish tapeworm</name>
    <name type="synonym">Diphyllobothrium latum</name>
    <dbReference type="NCBI Taxonomy" id="60516"/>
    <lineage>
        <taxon>Eukaryota</taxon>
        <taxon>Metazoa</taxon>
        <taxon>Spiralia</taxon>
        <taxon>Lophotrochozoa</taxon>
        <taxon>Platyhelminthes</taxon>
        <taxon>Cestoda</taxon>
        <taxon>Eucestoda</taxon>
        <taxon>Diphyllobothriidea</taxon>
        <taxon>Diphyllobothriidae</taxon>
        <taxon>Dibothriocephalus</taxon>
    </lineage>
</organism>
<reference evidence="3 4" key="1">
    <citation type="submission" date="2018-11" db="EMBL/GenBank/DDBJ databases">
        <authorList>
            <consortium name="Pathogen Informatics"/>
        </authorList>
    </citation>
    <scope>NUCLEOTIDE SEQUENCE [LARGE SCALE GENOMIC DNA]</scope>
</reference>